<evidence type="ECO:0000256" key="11">
    <source>
        <dbReference type="ARBA" id="ARBA00023157"/>
    </source>
</evidence>
<evidence type="ECO:0000259" key="17">
    <source>
        <dbReference type="PROSITE" id="PS52012"/>
    </source>
</evidence>
<feature type="transmembrane region" description="Helical" evidence="15">
    <location>
        <begin position="258"/>
        <end position="283"/>
    </location>
</feature>
<evidence type="ECO:0000256" key="8">
    <source>
        <dbReference type="ARBA" id="ARBA00022729"/>
    </source>
</evidence>
<feature type="transmembrane region" description="Helical" evidence="15">
    <location>
        <begin position="295"/>
        <end position="320"/>
    </location>
</feature>
<keyword evidence="12" id="KW-0449">Lipoprotein</keyword>
<dbReference type="InterPro" id="IPR049326">
    <property type="entry name" value="Rhodopsin_dom_fungi"/>
</dbReference>
<dbReference type="OrthoDB" id="2496787at2759"/>
<feature type="transmembrane region" description="Helical" evidence="15">
    <location>
        <begin position="180"/>
        <end position="203"/>
    </location>
</feature>
<feature type="chain" id="PRO_5025024625" description="CFEM domain-containing protein" evidence="16">
    <location>
        <begin position="21"/>
        <end position="440"/>
    </location>
</feature>
<feature type="transmembrane region" description="Helical" evidence="15">
    <location>
        <begin position="340"/>
        <end position="362"/>
    </location>
</feature>
<keyword evidence="9 15" id="KW-1133">Transmembrane helix</keyword>
<keyword evidence="6" id="KW-0325">Glycoprotein</keyword>
<evidence type="ECO:0000256" key="15">
    <source>
        <dbReference type="SAM" id="Phobius"/>
    </source>
</evidence>
<dbReference type="GO" id="GO:0098552">
    <property type="term" value="C:side of membrane"/>
    <property type="evidence" value="ECO:0007669"/>
    <property type="project" value="UniProtKB-KW"/>
</dbReference>
<dbReference type="InterPro" id="IPR008427">
    <property type="entry name" value="Extracellular_membr_CFEM_dom"/>
</dbReference>
<gene>
    <name evidence="18" type="ORF">BDV28DRAFT_2324</name>
</gene>
<evidence type="ECO:0000256" key="6">
    <source>
        <dbReference type="ARBA" id="ARBA00022622"/>
    </source>
</evidence>
<dbReference type="PROSITE" id="PS52012">
    <property type="entry name" value="CFEM"/>
    <property type="match status" value="1"/>
</dbReference>
<evidence type="ECO:0000313" key="19">
    <source>
        <dbReference type="Proteomes" id="UP000327118"/>
    </source>
</evidence>
<comment type="caution">
    <text evidence="14">Lacks conserved residue(s) required for the propagation of feature annotation.</text>
</comment>
<dbReference type="PANTHER" id="PTHR33048:SF141">
    <property type="entry name" value="INTEGRAL MEMBRANE PROTEIN-RELATED"/>
    <property type="match status" value="1"/>
</dbReference>
<keyword evidence="11 14" id="KW-1015">Disulfide bond</keyword>
<feature type="transmembrane region" description="Helical" evidence="15">
    <location>
        <begin position="138"/>
        <end position="160"/>
    </location>
</feature>
<evidence type="ECO:0000256" key="4">
    <source>
        <dbReference type="ARBA" id="ARBA00010031"/>
    </source>
</evidence>
<evidence type="ECO:0000256" key="14">
    <source>
        <dbReference type="PROSITE-ProRule" id="PRU01356"/>
    </source>
</evidence>
<name>A0A5N6ZGP9_9EURO</name>
<keyword evidence="10 15" id="KW-0472">Membrane</keyword>
<dbReference type="GO" id="GO:0005576">
    <property type="term" value="C:extracellular region"/>
    <property type="evidence" value="ECO:0007669"/>
    <property type="project" value="UniProtKB-SubCell"/>
</dbReference>
<dbReference type="SMART" id="SM00747">
    <property type="entry name" value="CFEM"/>
    <property type="match status" value="1"/>
</dbReference>
<feature type="disulfide bond" evidence="14">
    <location>
        <begin position="57"/>
        <end position="90"/>
    </location>
</feature>
<keyword evidence="7 15" id="KW-0812">Transmembrane</keyword>
<dbReference type="InterPro" id="IPR052337">
    <property type="entry name" value="SAT4-like"/>
</dbReference>
<keyword evidence="5" id="KW-0964">Secreted</keyword>
<dbReference type="PANTHER" id="PTHR33048">
    <property type="entry name" value="PTH11-LIKE INTEGRAL MEMBRANE PROTEIN (AFU_ORTHOLOGUE AFUA_5G11245)"/>
    <property type="match status" value="1"/>
</dbReference>
<evidence type="ECO:0000256" key="1">
    <source>
        <dbReference type="ARBA" id="ARBA00004141"/>
    </source>
</evidence>
<comment type="subcellular location">
    <subcellularLocation>
        <location evidence="2">Membrane</location>
        <topology evidence="2">Lipid-anchor</topology>
        <topology evidence="2">GPI-anchor</topology>
    </subcellularLocation>
    <subcellularLocation>
        <location evidence="1">Membrane</location>
        <topology evidence="1">Multi-pass membrane protein</topology>
    </subcellularLocation>
    <subcellularLocation>
        <location evidence="3">Secreted</location>
    </subcellularLocation>
</comment>
<feature type="disulfide bond" evidence="14">
    <location>
        <begin position="48"/>
        <end position="55"/>
    </location>
</feature>
<feature type="transmembrane region" description="Helical" evidence="15">
    <location>
        <begin position="106"/>
        <end position="126"/>
    </location>
</feature>
<comment type="similarity">
    <text evidence="13">Belongs to the SAT4 family.</text>
</comment>
<evidence type="ECO:0000256" key="5">
    <source>
        <dbReference type="ARBA" id="ARBA00022525"/>
    </source>
</evidence>
<dbReference type="AlphaFoldDB" id="A0A5N6ZGP9"/>
<dbReference type="Proteomes" id="UP000327118">
    <property type="component" value="Unassembled WGS sequence"/>
</dbReference>
<comment type="similarity">
    <text evidence="4">Belongs to the RBT5 family.</text>
</comment>
<feature type="signal peptide" evidence="16">
    <location>
        <begin position="1"/>
        <end position="20"/>
    </location>
</feature>
<protein>
    <recommendedName>
        <fullName evidence="17">CFEM domain-containing protein</fullName>
    </recommendedName>
</protein>
<proteinExistence type="inferred from homology"/>
<feature type="transmembrane region" description="Helical" evidence="15">
    <location>
        <begin position="210"/>
        <end position="231"/>
    </location>
</feature>
<dbReference type="Pfam" id="PF20684">
    <property type="entry name" value="Fung_rhodopsin"/>
    <property type="match status" value="1"/>
</dbReference>
<evidence type="ECO:0000256" key="3">
    <source>
        <dbReference type="ARBA" id="ARBA00004613"/>
    </source>
</evidence>
<evidence type="ECO:0000256" key="9">
    <source>
        <dbReference type="ARBA" id="ARBA00022989"/>
    </source>
</evidence>
<reference evidence="19" key="1">
    <citation type="submission" date="2019-04" db="EMBL/GenBank/DDBJ databases">
        <title>Friends and foes A comparative genomics studyof 23 Aspergillus species from section Flavi.</title>
        <authorList>
            <consortium name="DOE Joint Genome Institute"/>
            <person name="Kjaerbolling I."/>
            <person name="Vesth T."/>
            <person name="Frisvad J.C."/>
            <person name="Nybo J.L."/>
            <person name="Theobald S."/>
            <person name="Kildgaard S."/>
            <person name="Isbrandt T."/>
            <person name="Kuo A."/>
            <person name="Sato A."/>
            <person name="Lyhne E.K."/>
            <person name="Kogle M.E."/>
            <person name="Wiebenga A."/>
            <person name="Kun R.S."/>
            <person name="Lubbers R.J."/>
            <person name="Makela M.R."/>
            <person name="Barry K."/>
            <person name="Chovatia M."/>
            <person name="Clum A."/>
            <person name="Daum C."/>
            <person name="Haridas S."/>
            <person name="He G."/>
            <person name="LaButti K."/>
            <person name="Lipzen A."/>
            <person name="Mondo S."/>
            <person name="Riley R."/>
            <person name="Salamov A."/>
            <person name="Simmons B.A."/>
            <person name="Magnuson J.K."/>
            <person name="Henrissat B."/>
            <person name="Mortensen U.H."/>
            <person name="Larsen T.O."/>
            <person name="Devries R.P."/>
            <person name="Grigoriev I.V."/>
            <person name="Machida M."/>
            <person name="Baker S.E."/>
            <person name="Andersen M.R."/>
        </authorList>
    </citation>
    <scope>NUCLEOTIDE SEQUENCE [LARGE SCALE GENOMIC DNA]</scope>
    <source>
        <strain evidence="19">CBS 553.77</strain>
    </source>
</reference>
<keyword evidence="6" id="KW-0336">GPI-anchor</keyword>
<evidence type="ECO:0000256" key="12">
    <source>
        <dbReference type="ARBA" id="ARBA00023288"/>
    </source>
</evidence>
<evidence type="ECO:0000256" key="13">
    <source>
        <dbReference type="ARBA" id="ARBA00038359"/>
    </source>
</evidence>
<evidence type="ECO:0000313" key="18">
    <source>
        <dbReference type="EMBL" id="KAE8356106.1"/>
    </source>
</evidence>
<dbReference type="EMBL" id="ML739042">
    <property type="protein sequence ID" value="KAE8356106.1"/>
    <property type="molecule type" value="Genomic_DNA"/>
</dbReference>
<dbReference type="Pfam" id="PF05730">
    <property type="entry name" value="CFEM"/>
    <property type="match status" value="1"/>
</dbReference>
<keyword evidence="19" id="KW-1185">Reference proteome</keyword>
<organism evidence="18 19">
    <name type="scientific">Aspergillus coremiiformis</name>
    <dbReference type="NCBI Taxonomy" id="138285"/>
    <lineage>
        <taxon>Eukaryota</taxon>
        <taxon>Fungi</taxon>
        <taxon>Dikarya</taxon>
        <taxon>Ascomycota</taxon>
        <taxon>Pezizomycotina</taxon>
        <taxon>Eurotiomycetes</taxon>
        <taxon>Eurotiomycetidae</taxon>
        <taxon>Eurotiales</taxon>
        <taxon>Aspergillaceae</taxon>
        <taxon>Aspergillus</taxon>
        <taxon>Aspergillus subgen. Circumdati</taxon>
    </lineage>
</organism>
<evidence type="ECO:0000256" key="10">
    <source>
        <dbReference type="ARBA" id="ARBA00023136"/>
    </source>
</evidence>
<evidence type="ECO:0000256" key="16">
    <source>
        <dbReference type="SAM" id="SignalP"/>
    </source>
</evidence>
<feature type="domain" description="CFEM" evidence="17">
    <location>
        <begin position="4"/>
        <end position="113"/>
    </location>
</feature>
<keyword evidence="8 16" id="KW-0732">Signal</keyword>
<evidence type="ECO:0000256" key="2">
    <source>
        <dbReference type="ARBA" id="ARBA00004589"/>
    </source>
</evidence>
<sequence length="440" mass="48862">MLLRPALVLVSASLAAGAAAAFSESSHTFPQCATTCQVQAFVDNSTLCAPTNIPCLCNDTGYADAVTMCVMATCTGREMIFTQRLSKHQCGVPPHKGRPEIEAATLIPLILGTILFVNRIVAKFMGIGGGWGADDYTIIAAYILAVVIFCLNIAVIHYGFGQNLWDITPMDNITIMLKYFYAFDLIYKIQVSLAKISVCLFLLRIFQSKVFRYTTFTIIGLNVAIAVTWVFTDCFRCTPAHLSWDEWEFPRDGTCMDFITIIFANAFVNIAVDTIMVLMPVYEVSKLNLSARRKLGVGVMFGLGIVLTAIAIIRVIVLYYNRGSNNRTVQLQPITHWSVLEVQITIICACLPTLRAMLVHIFPKLLGNTTNHSYYEDRNTPSGRRTFGRERMNSISHINKTISYSVDYMGPQPDSSSCVQLVEMDPHDQSERGSHGPSRN</sequence>
<accession>A0A5N6ZGP9</accession>
<evidence type="ECO:0000256" key="7">
    <source>
        <dbReference type="ARBA" id="ARBA00022692"/>
    </source>
</evidence>